<dbReference type="SUPFAM" id="SSF118290">
    <property type="entry name" value="WRKY DNA-binding domain"/>
    <property type="match status" value="1"/>
</dbReference>
<gene>
    <name evidence="8" type="ORF">DKX38_007486</name>
</gene>
<dbReference type="GO" id="GO:0043565">
    <property type="term" value="F:sequence-specific DNA binding"/>
    <property type="evidence" value="ECO:0007669"/>
    <property type="project" value="InterPro"/>
</dbReference>
<keyword evidence="4" id="KW-0804">Transcription</keyword>
<evidence type="ECO:0000256" key="5">
    <source>
        <dbReference type="ARBA" id="ARBA00023242"/>
    </source>
</evidence>
<dbReference type="PANTHER" id="PTHR31221:SF283">
    <property type="entry name" value="WRKY DOMAIN-CONTAINING PROTEIN"/>
    <property type="match status" value="1"/>
</dbReference>
<reference evidence="9" key="1">
    <citation type="journal article" date="2019" name="Gigascience">
        <title>De novo genome assembly of the endangered Acer yangbiense, a plant species with extremely small populations endemic to Yunnan Province, China.</title>
        <authorList>
            <person name="Yang J."/>
            <person name="Wariss H.M."/>
            <person name="Tao L."/>
            <person name="Zhang R."/>
            <person name="Yun Q."/>
            <person name="Hollingsworth P."/>
            <person name="Dao Z."/>
            <person name="Luo G."/>
            <person name="Guo H."/>
            <person name="Ma Y."/>
            <person name="Sun W."/>
        </authorList>
    </citation>
    <scope>NUCLEOTIDE SEQUENCE [LARGE SCALE GENOMIC DNA]</scope>
    <source>
        <strain evidence="9">cv. br00</strain>
    </source>
</reference>
<dbReference type="InterPro" id="IPR044810">
    <property type="entry name" value="WRKY_plant"/>
</dbReference>
<organism evidence="8 9">
    <name type="scientific">Salix brachista</name>
    <dbReference type="NCBI Taxonomy" id="2182728"/>
    <lineage>
        <taxon>Eukaryota</taxon>
        <taxon>Viridiplantae</taxon>
        <taxon>Streptophyta</taxon>
        <taxon>Embryophyta</taxon>
        <taxon>Tracheophyta</taxon>
        <taxon>Spermatophyta</taxon>
        <taxon>Magnoliopsida</taxon>
        <taxon>eudicotyledons</taxon>
        <taxon>Gunneridae</taxon>
        <taxon>Pentapetalae</taxon>
        <taxon>rosids</taxon>
        <taxon>fabids</taxon>
        <taxon>Malpighiales</taxon>
        <taxon>Salicaceae</taxon>
        <taxon>Saliceae</taxon>
        <taxon>Salix</taxon>
    </lineage>
</organism>
<dbReference type="PANTHER" id="PTHR31221">
    <property type="entry name" value="WRKY TRANSCRIPTION FACTOR PROTEIN 1-RELATED"/>
    <property type="match status" value="1"/>
</dbReference>
<dbReference type="PROSITE" id="PS50811">
    <property type="entry name" value="WRKY"/>
    <property type="match status" value="1"/>
</dbReference>
<protein>
    <recommendedName>
        <fullName evidence="7">WRKY domain-containing protein</fullName>
    </recommendedName>
</protein>
<sequence>MDCPENPNHYYSYFREGFDPPATEFQVSDYLVLDDGFVEDESSSQSMASSEQVPGGSPTGYSGATSRNNGMQVIITMPPLDYSITTASSLISYLKCKNGVKKNKIEGGHRVAFRTKSELEVMDDGFKWRKYGKKSVKNSPNPRQQLAPGSGSQATACVNYYKCSSGGCDVKKIVERDREDSTFVITTYDGVHNHESPCTVYYNYNQMPMAVPHAWTLQDSSPHSSSSS</sequence>
<dbReference type="GO" id="GO:0005634">
    <property type="term" value="C:nucleus"/>
    <property type="evidence" value="ECO:0007669"/>
    <property type="project" value="UniProtKB-SubCell"/>
</dbReference>
<proteinExistence type="predicted"/>
<feature type="region of interest" description="Disordered" evidence="6">
    <location>
        <begin position="41"/>
        <end position="65"/>
    </location>
</feature>
<dbReference type="EMBL" id="VDCV01000005">
    <property type="protein sequence ID" value="KAB5556577.1"/>
    <property type="molecule type" value="Genomic_DNA"/>
</dbReference>
<keyword evidence="9" id="KW-1185">Reference proteome</keyword>
<evidence type="ECO:0000259" key="7">
    <source>
        <dbReference type="PROSITE" id="PS50811"/>
    </source>
</evidence>
<dbReference type="AlphaFoldDB" id="A0A5N5MNL2"/>
<name>A0A5N5MNL2_9ROSI</name>
<dbReference type="Proteomes" id="UP000326939">
    <property type="component" value="Chromosome 5"/>
</dbReference>
<dbReference type="InterPro" id="IPR003657">
    <property type="entry name" value="WRKY_dom"/>
</dbReference>
<evidence type="ECO:0000256" key="2">
    <source>
        <dbReference type="ARBA" id="ARBA00023015"/>
    </source>
</evidence>
<dbReference type="SMART" id="SM00774">
    <property type="entry name" value="WRKY"/>
    <property type="match status" value="1"/>
</dbReference>
<feature type="compositionally biased region" description="Low complexity" evidence="6">
    <location>
        <begin position="43"/>
        <end position="52"/>
    </location>
</feature>
<evidence type="ECO:0000256" key="1">
    <source>
        <dbReference type="ARBA" id="ARBA00004123"/>
    </source>
</evidence>
<keyword evidence="2" id="KW-0805">Transcription regulation</keyword>
<accession>A0A5N5MNL2</accession>
<dbReference type="Gene3D" id="2.20.25.80">
    <property type="entry name" value="WRKY domain"/>
    <property type="match status" value="1"/>
</dbReference>
<keyword evidence="3" id="KW-0238">DNA-binding</keyword>
<keyword evidence="5" id="KW-0539">Nucleus</keyword>
<dbReference type="GO" id="GO:0003700">
    <property type="term" value="F:DNA-binding transcription factor activity"/>
    <property type="evidence" value="ECO:0007669"/>
    <property type="project" value="InterPro"/>
</dbReference>
<comment type="subcellular location">
    <subcellularLocation>
        <location evidence="1">Nucleus</location>
    </subcellularLocation>
</comment>
<dbReference type="InterPro" id="IPR036576">
    <property type="entry name" value="WRKY_dom_sf"/>
</dbReference>
<dbReference type="Pfam" id="PF03106">
    <property type="entry name" value="WRKY"/>
    <property type="match status" value="2"/>
</dbReference>
<evidence type="ECO:0000313" key="9">
    <source>
        <dbReference type="Proteomes" id="UP000326939"/>
    </source>
</evidence>
<feature type="domain" description="WRKY" evidence="7">
    <location>
        <begin position="117"/>
        <end position="197"/>
    </location>
</feature>
<comment type="caution">
    <text evidence="8">The sequence shown here is derived from an EMBL/GenBank/DDBJ whole genome shotgun (WGS) entry which is preliminary data.</text>
</comment>
<evidence type="ECO:0000313" key="8">
    <source>
        <dbReference type="EMBL" id="KAB5556577.1"/>
    </source>
</evidence>
<evidence type="ECO:0000256" key="6">
    <source>
        <dbReference type="SAM" id="MobiDB-lite"/>
    </source>
</evidence>
<evidence type="ECO:0000256" key="4">
    <source>
        <dbReference type="ARBA" id="ARBA00023163"/>
    </source>
</evidence>
<evidence type="ECO:0000256" key="3">
    <source>
        <dbReference type="ARBA" id="ARBA00023125"/>
    </source>
</evidence>